<accession>Q6ZNV6</accession>
<proteinExistence type="evidence at transcript level"/>
<evidence type="ECO:0000313" key="1">
    <source>
        <dbReference type="EMBL" id="BAC85381.1"/>
    </source>
</evidence>
<dbReference type="AlphaFoldDB" id="Q6ZNV6"/>
<organism evidence="1">
    <name type="scientific">Homo sapiens</name>
    <name type="common">Human</name>
    <dbReference type="NCBI Taxonomy" id="9606"/>
    <lineage>
        <taxon>Eukaryota</taxon>
        <taxon>Metazoa</taxon>
        <taxon>Chordata</taxon>
        <taxon>Craniata</taxon>
        <taxon>Vertebrata</taxon>
        <taxon>Euteleostomi</taxon>
        <taxon>Mammalia</taxon>
        <taxon>Eutheria</taxon>
        <taxon>Euarchontoglires</taxon>
        <taxon>Primates</taxon>
        <taxon>Haplorrhini</taxon>
        <taxon>Catarrhini</taxon>
        <taxon>Hominidae</taxon>
        <taxon>Homo</taxon>
    </lineage>
</organism>
<dbReference type="EMBL" id="AK130567">
    <property type="protein sequence ID" value="BAC85381.1"/>
    <property type="molecule type" value="mRNA"/>
</dbReference>
<sequence>MAVMAHMCLPSLSSSPHEPPFLVIQLMLVACEHPDCSLFTSLSPFPTTEPTPVPVTCMFPESLSPPGLINFTVMHCSHEADSGPRWRGRSRRMWSDTQESPPLCQCQRGRVPERCTCNCQLFLTSVNVHCLHVTCPALGLALLRQ</sequence>
<protein>
    <submittedName>
        <fullName evidence="1">cDNA FLJ27057 fis, clone SPL00704</fullName>
    </submittedName>
</protein>
<reference evidence="1" key="1">
    <citation type="submission" date="2003-07" db="EMBL/GenBank/DDBJ databases">
        <title>NEDO human cDNA sequencing project.</title>
        <authorList>
            <person name="Kanehori K."/>
            <person name="Ishibashi T."/>
            <person name="Chiba Y."/>
            <person name="Fujimori K."/>
            <person name="Hiraoka S."/>
            <person name="Tanai H."/>
            <person name="Watanabe S."/>
            <person name="Ishida S."/>
            <person name="Ono Y."/>
            <person name="Hotuta T."/>
            <person name="Watanabe M."/>
            <person name="Suzuki Y."/>
            <person name="Hata H."/>
            <person name="Nakagawa K."/>
            <person name="Mizuno S."/>
            <person name="Morinaga M."/>
            <person name="Kawamura M."/>
            <person name="Sugiyama T."/>
            <person name="Irie R."/>
            <person name="Otsuki T."/>
            <person name="Sato H."/>
            <person name="Nishikawa T."/>
            <person name="Sugiyama A."/>
            <person name="Kawakami B."/>
            <person name="Nagai K."/>
            <person name="Isogai T."/>
            <person name="Sugano S."/>
        </authorList>
    </citation>
    <scope>NUCLEOTIDE SEQUENCE</scope>
    <source>
        <tissue evidence="1">Spleen</tissue>
    </source>
</reference>
<name>Q6ZNV6_HUMAN</name>